<sequence>MIAKRVSLLHLKDYRIGRIDLTEEDFKDRTRFNRKFQNIVQFAELGQGSLDIKTIVEAGLKSGARYFLIERTTHMPGTHLIV</sequence>
<protein>
    <submittedName>
        <fullName evidence="1">Uncharacterized protein</fullName>
    </submittedName>
</protein>
<evidence type="ECO:0000313" key="1">
    <source>
        <dbReference type="EMBL" id="MCM2534312.1"/>
    </source>
</evidence>
<organism evidence="1 2">
    <name type="scientific">Neobacillus pocheonensis</name>
    <dbReference type="NCBI Taxonomy" id="363869"/>
    <lineage>
        <taxon>Bacteria</taxon>
        <taxon>Bacillati</taxon>
        <taxon>Bacillota</taxon>
        <taxon>Bacilli</taxon>
        <taxon>Bacillales</taxon>
        <taxon>Bacillaceae</taxon>
        <taxon>Neobacillus</taxon>
    </lineage>
</organism>
<gene>
    <name evidence="1" type="ORF">NDK43_20585</name>
</gene>
<keyword evidence="2" id="KW-1185">Reference proteome</keyword>
<dbReference type="Proteomes" id="UP001523262">
    <property type="component" value="Unassembled WGS sequence"/>
</dbReference>
<dbReference type="SUPFAM" id="SSF51658">
    <property type="entry name" value="Xylose isomerase-like"/>
    <property type="match status" value="1"/>
</dbReference>
<name>A0ABT0WDB8_9BACI</name>
<evidence type="ECO:0000313" key="2">
    <source>
        <dbReference type="Proteomes" id="UP001523262"/>
    </source>
</evidence>
<accession>A0ABT0WDB8</accession>
<comment type="caution">
    <text evidence="1">The sequence shown here is derived from an EMBL/GenBank/DDBJ whole genome shotgun (WGS) entry which is preliminary data.</text>
</comment>
<proteinExistence type="predicted"/>
<dbReference type="EMBL" id="JAMQCR010000002">
    <property type="protein sequence ID" value="MCM2534312.1"/>
    <property type="molecule type" value="Genomic_DNA"/>
</dbReference>
<reference evidence="1 2" key="1">
    <citation type="submission" date="2022-06" db="EMBL/GenBank/DDBJ databases">
        <authorList>
            <person name="Jeon C.O."/>
        </authorList>
    </citation>
    <scope>NUCLEOTIDE SEQUENCE [LARGE SCALE GENOMIC DNA]</scope>
    <source>
        <strain evidence="1 2">KCTC 13943</strain>
    </source>
</reference>
<dbReference type="InterPro" id="IPR036237">
    <property type="entry name" value="Xyl_isomerase-like_sf"/>
</dbReference>